<proteinExistence type="predicted"/>
<evidence type="ECO:0000313" key="2">
    <source>
        <dbReference type="EMBL" id="MCM1991429.1"/>
    </source>
</evidence>
<organism evidence="2 3">
    <name type="scientific">Oceanirhabdus seepicola</name>
    <dbReference type="NCBI Taxonomy" id="2828781"/>
    <lineage>
        <taxon>Bacteria</taxon>
        <taxon>Bacillati</taxon>
        <taxon>Bacillota</taxon>
        <taxon>Clostridia</taxon>
        <taxon>Eubacteriales</taxon>
        <taxon>Clostridiaceae</taxon>
        <taxon>Oceanirhabdus</taxon>
    </lineage>
</organism>
<gene>
    <name evidence="2" type="ORF">KDK92_16970</name>
</gene>
<evidence type="ECO:0000313" key="3">
    <source>
        <dbReference type="Proteomes" id="UP001056429"/>
    </source>
</evidence>
<dbReference type="EMBL" id="JAGSOJ010000003">
    <property type="protein sequence ID" value="MCM1991429.1"/>
    <property type="molecule type" value="Genomic_DNA"/>
</dbReference>
<dbReference type="RefSeq" id="WP_250860530.1">
    <property type="nucleotide sequence ID" value="NZ_JAGSOJ010000003.1"/>
</dbReference>
<feature type="transmembrane region" description="Helical" evidence="1">
    <location>
        <begin position="47"/>
        <end position="68"/>
    </location>
</feature>
<protein>
    <submittedName>
        <fullName evidence="2">Uncharacterized protein</fullName>
    </submittedName>
</protein>
<feature type="transmembrane region" description="Helical" evidence="1">
    <location>
        <begin position="84"/>
        <end position="104"/>
    </location>
</feature>
<keyword evidence="1" id="KW-1133">Transmembrane helix</keyword>
<dbReference type="AlphaFoldDB" id="A0A9J6P6K3"/>
<comment type="caution">
    <text evidence="2">The sequence shown here is derived from an EMBL/GenBank/DDBJ whole genome shotgun (WGS) entry which is preliminary data.</text>
</comment>
<evidence type="ECO:0000256" key="1">
    <source>
        <dbReference type="SAM" id="Phobius"/>
    </source>
</evidence>
<feature type="transmembrane region" description="Helical" evidence="1">
    <location>
        <begin position="12"/>
        <end position="35"/>
    </location>
</feature>
<keyword evidence="1" id="KW-0472">Membrane</keyword>
<keyword evidence="1" id="KW-0812">Transmembrane</keyword>
<dbReference type="Proteomes" id="UP001056429">
    <property type="component" value="Unassembled WGS sequence"/>
</dbReference>
<accession>A0A9J6P6K3</accession>
<sequence>MAIIKSKWLWSVLLALWDILIICIIGLNSFILLYLRNQEHSDMYRVIYAFLNAYIVVFVTEIIVLLFFRRNVDLRNVLYFTRKIFRLIYTAVYLTIIMITLIHIEDYATPDQMQNVMIYNSVMFVGISINGTSCIWGKKLKNWVLKKRLNQNCSSCFINRLCARFVDDNLAE</sequence>
<keyword evidence="3" id="KW-1185">Reference proteome</keyword>
<reference evidence="2" key="2">
    <citation type="submission" date="2021-04" db="EMBL/GenBank/DDBJ databases">
        <authorList>
            <person name="Dong X."/>
        </authorList>
    </citation>
    <scope>NUCLEOTIDE SEQUENCE</scope>
    <source>
        <strain evidence="2">ZWT</strain>
    </source>
</reference>
<name>A0A9J6P6K3_9CLOT</name>
<reference evidence="2" key="1">
    <citation type="journal article" date="2021" name="mSystems">
        <title>Bacteria and Archaea Synergistically Convert Glycine Betaine to Biogenic Methane in the Formosa Cold Seep of the South China Sea.</title>
        <authorList>
            <person name="Li L."/>
            <person name="Zhang W."/>
            <person name="Zhang S."/>
            <person name="Song L."/>
            <person name="Sun Q."/>
            <person name="Zhang H."/>
            <person name="Xiang H."/>
            <person name="Dong X."/>
        </authorList>
    </citation>
    <scope>NUCLEOTIDE SEQUENCE</scope>
    <source>
        <strain evidence="2">ZWT</strain>
    </source>
</reference>
<feature type="transmembrane region" description="Helical" evidence="1">
    <location>
        <begin position="116"/>
        <end position="137"/>
    </location>
</feature>